<sequence>MRCNMSSCTLTLSSCVALCHSCVELMELISDYVVAYESSRSPPRELLRMDLSVVYDPSDDMGRLLQLHNSQIGLSFLHMAKCG</sequence>
<evidence type="ECO:0000313" key="1">
    <source>
        <dbReference type="EMBL" id="KAI3797449.1"/>
    </source>
</evidence>
<reference evidence="2" key="1">
    <citation type="journal article" date="2022" name="Mol. Ecol. Resour.">
        <title>The genomes of chicory, endive, great burdock and yacon provide insights into Asteraceae palaeo-polyploidization history and plant inulin production.</title>
        <authorList>
            <person name="Fan W."/>
            <person name="Wang S."/>
            <person name="Wang H."/>
            <person name="Wang A."/>
            <person name="Jiang F."/>
            <person name="Liu H."/>
            <person name="Zhao H."/>
            <person name="Xu D."/>
            <person name="Zhang Y."/>
        </authorList>
    </citation>
    <scope>NUCLEOTIDE SEQUENCE [LARGE SCALE GENOMIC DNA]</scope>
    <source>
        <strain evidence="2">cv. Yunnan</strain>
    </source>
</reference>
<name>A0ACB9HNZ7_9ASTR</name>
<dbReference type="Proteomes" id="UP001056120">
    <property type="component" value="Linkage Group LG11"/>
</dbReference>
<evidence type="ECO:0000313" key="2">
    <source>
        <dbReference type="Proteomes" id="UP001056120"/>
    </source>
</evidence>
<organism evidence="1 2">
    <name type="scientific">Smallanthus sonchifolius</name>
    <dbReference type="NCBI Taxonomy" id="185202"/>
    <lineage>
        <taxon>Eukaryota</taxon>
        <taxon>Viridiplantae</taxon>
        <taxon>Streptophyta</taxon>
        <taxon>Embryophyta</taxon>
        <taxon>Tracheophyta</taxon>
        <taxon>Spermatophyta</taxon>
        <taxon>Magnoliopsida</taxon>
        <taxon>eudicotyledons</taxon>
        <taxon>Gunneridae</taxon>
        <taxon>Pentapetalae</taxon>
        <taxon>asterids</taxon>
        <taxon>campanulids</taxon>
        <taxon>Asterales</taxon>
        <taxon>Asteraceae</taxon>
        <taxon>Asteroideae</taxon>
        <taxon>Heliantheae alliance</taxon>
        <taxon>Millerieae</taxon>
        <taxon>Smallanthus</taxon>
    </lineage>
</organism>
<proteinExistence type="predicted"/>
<reference evidence="1 2" key="2">
    <citation type="journal article" date="2022" name="Mol. Ecol. Resour.">
        <title>The genomes of chicory, endive, great burdock and yacon provide insights into Asteraceae paleo-polyploidization history and plant inulin production.</title>
        <authorList>
            <person name="Fan W."/>
            <person name="Wang S."/>
            <person name="Wang H."/>
            <person name="Wang A."/>
            <person name="Jiang F."/>
            <person name="Liu H."/>
            <person name="Zhao H."/>
            <person name="Xu D."/>
            <person name="Zhang Y."/>
        </authorList>
    </citation>
    <scope>NUCLEOTIDE SEQUENCE [LARGE SCALE GENOMIC DNA]</scope>
    <source>
        <strain evidence="2">cv. Yunnan</strain>
        <tissue evidence="1">Leaves</tissue>
    </source>
</reference>
<accession>A0ACB9HNZ7</accession>
<protein>
    <submittedName>
        <fullName evidence="1">Uncharacterized protein</fullName>
    </submittedName>
</protein>
<dbReference type="EMBL" id="CM042028">
    <property type="protein sequence ID" value="KAI3797449.1"/>
    <property type="molecule type" value="Genomic_DNA"/>
</dbReference>
<comment type="caution">
    <text evidence="1">The sequence shown here is derived from an EMBL/GenBank/DDBJ whole genome shotgun (WGS) entry which is preliminary data.</text>
</comment>
<gene>
    <name evidence="1" type="ORF">L1987_32706</name>
</gene>
<keyword evidence="2" id="KW-1185">Reference proteome</keyword>